<evidence type="ECO:0008006" key="4">
    <source>
        <dbReference type="Google" id="ProtNLM"/>
    </source>
</evidence>
<reference evidence="2 3" key="1">
    <citation type="journal article" date="2015" name="Genome Announc.">
        <title>Expanding the biotechnology potential of lactobacilli through comparative genomics of 213 strains and associated genera.</title>
        <authorList>
            <person name="Sun Z."/>
            <person name="Harris H.M."/>
            <person name="McCann A."/>
            <person name="Guo C."/>
            <person name="Argimon S."/>
            <person name="Zhang W."/>
            <person name="Yang X."/>
            <person name="Jeffery I.B."/>
            <person name="Cooney J.C."/>
            <person name="Kagawa T.F."/>
            <person name="Liu W."/>
            <person name="Song Y."/>
            <person name="Salvetti E."/>
            <person name="Wrobel A."/>
            <person name="Rasinkangas P."/>
            <person name="Parkhill J."/>
            <person name="Rea M.C."/>
            <person name="O'Sullivan O."/>
            <person name="Ritari J."/>
            <person name="Douillard F.P."/>
            <person name="Paul Ross R."/>
            <person name="Yang R."/>
            <person name="Briner A.E."/>
            <person name="Felis G.E."/>
            <person name="de Vos W.M."/>
            <person name="Barrangou R."/>
            <person name="Klaenhammer T.R."/>
            <person name="Caufield P.W."/>
            <person name="Cui Y."/>
            <person name="Zhang H."/>
            <person name="O'Toole P.W."/>
        </authorList>
    </citation>
    <scope>NUCLEOTIDE SEQUENCE [LARGE SCALE GENOMIC DNA]</scope>
    <source>
        <strain evidence="2 3">DSM 12744</strain>
    </source>
</reference>
<protein>
    <recommendedName>
        <fullName evidence="4">DUF3923 domain-containing protein</fullName>
    </recommendedName>
</protein>
<evidence type="ECO:0000313" key="2">
    <source>
        <dbReference type="EMBL" id="KRL13293.1"/>
    </source>
</evidence>
<dbReference type="Proteomes" id="UP000051330">
    <property type="component" value="Unassembled WGS sequence"/>
</dbReference>
<dbReference type="Pfam" id="PF13061">
    <property type="entry name" value="DUF3923"/>
    <property type="match status" value="1"/>
</dbReference>
<dbReference type="OrthoDB" id="2413843at2"/>
<proteinExistence type="predicted"/>
<dbReference type="STRING" id="1423792.FD09_GL002120"/>
<evidence type="ECO:0000256" key="1">
    <source>
        <dbReference type="SAM" id="Phobius"/>
    </source>
</evidence>
<dbReference type="AlphaFoldDB" id="A0A0R1MYT3"/>
<dbReference type="InterPro" id="IPR025037">
    <property type="entry name" value="DUF3923"/>
</dbReference>
<keyword evidence="1" id="KW-0812">Transmembrane</keyword>
<name>A0A0R1MYT3_9LACO</name>
<sequence>MDDMRHKVWWGINIFFAAVFVSGAMLIMLRQVDGAGHVETFGSRMAALGVLGAFALLIVVIEALVWFFSRPRKER</sequence>
<keyword evidence="3" id="KW-1185">Reference proteome</keyword>
<feature type="transmembrane region" description="Helical" evidence="1">
    <location>
        <begin position="44"/>
        <end position="68"/>
    </location>
</feature>
<gene>
    <name evidence="2" type="ORF">FD09_GL002120</name>
</gene>
<evidence type="ECO:0000313" key="3">
    <source>
        <dbReference type="Proteomes" id="UP000051330"/>
    </source>
</evidence>
<dbReference type="PATRIC" id="fig|1423792.3.peg.2162"/>
<organism evidence="2 3">
    <name type="scientific">Schleiferilactobacillus perolens DSM 12744</name>
    <dbReference type="NCBI Taxonomy" id="1423792"/>
    <lineage>
        <taxon>Bacteria</taxon>
        <taxon>Bacillati</taxon>
        <taxon>Bacillota</taxon>
        <taxon>Bacilli</taxon>
        <taxon>Lactobacillales</taxon>
        <taxon>Lactobacillaceae</taxon>
        <taxon>Schleiferilactobacillus</taxon>
    </lineage>
</organism>
<keyword evidence="1" id="KW-1133">Transmembrane helix</keyword>
<feature type="transmembrane region" description="Helical" evidence="1">
    <location>
        <begin position="12"/>
        <end position="32"/>
    </location>
</feature>
<keyword evidence="1" id="KW-0472">Membrane</keyword>
<dbReference type="EMBL" id="AZEC01000004">
    <property type="protein sequence ID" value="KRL13293.1"/>
    <property type="molecule type" value="Genomic_DNA"/>
</dbReference>
<accession>A0A0R1MYT3</accession>
<comment type="caution">
    <text evidence="2">The sequence shown here is derived from an EMBL/GenBank/DDBJ whole genome shotgun (WGS) entry which is preliminary data.</text>
</comment>